<name>A0A151N2J5_ALLMI</name>
<organism evidence="1 2">
    <name type="scientific">Alligator mississippiensis</name>
    <name type="common">American alligator</name>
    <dbReference type="NCBI Taxonomy" id="8496"/>
    <lineage>
        <taxon>Eukaryota</taxon>
        <taxon>Metazoa</taxon>
        <taxon>Chordata</taxon>
        <taxon>Craniata</taxon>
        <taxon>Vertebrata</taxon>
        <taxon>Euteleostomi</taxon>
        <taxon>Archelosauria</taxon>
        <taxon>Archosauria</taxon>
        <taxon>Crocodylia</taxon>
        <taxon>Alligatoridae</taxon>
        <taxon>Alligatorinae</taxon>
        <taxon>Alligator</taxon>
    </lineage>
</organism>
<dbReference type="EMBL" id="AKHW03004113">
    <property type="protein sequence ID" value="KYO31043.1"/>
    <property type="molecule type" value="Genomic_DNA"/>
</dbReference>
<dbReference type="AlphaFoldDB" id="A0A151N2J5"/>
<proteinExistence type="predicted"/>
<keyword evidence="2" id="KW-1185">Reference proteome</keyword>
<protein>
    <submittedName>
        <fullName evidence="1">Uncharacterized protein</fullName>
    </submittedName>
</protein>
<accession>A0A151N2J5</accession>
<gene>
    <name evidence="1" type="ORF">Y1Q_0016416</name>
</gene>
<reference evidence="1 2" key="1">
    <citation type="journal article" date="2012" name="Genome Biol.">
        <title>Sequencing three crocodilian genomes to illuminate the evolution of archosaurs and amniotes.</title>
        <authorList>
            <person name="St John J.A."/>
            <person name="Braun E.L."/>
            <person name="Isberg S.R."/>
            <person name="Miles L.G."/>
            <person name="Chong A.Y."/>
            <person name="Gongora J."/>
            <person name="Dalzell P."/>
            <person name="Moran C."/>
            <person name="Bed'hom B."/>
            <person name="Abzhanov A."/>
            <person name="Burgess S.C."/>
            <person name="Cooksey A.M."/>
            <person name="Castoe T.A."/>
            <person name="Crawford N.G."/>
            <person name="Densmore L.D."/>
            <person name="Drew J.C."/>
            <person name="Edwards S.V."/>
            <person name="Faircloth B.C."/>
            <person name="Fujita M.K."/>
            <person name="Greenwold M.J."/>
            <person name="Hoffmann F.G."/>
            <person name="Howard J.M."/>
            <person name="Iguchi T."/>
            <person name="Janes D.E."/>
            <person name="Khan S.Y."/>
            <person name="Kohno S."/>
            <person name="de Koning A.J."/>
            <person name="Lance S.L."/>
            <person name="McCarthy F.M."/>
            <person name="McCormack J.E."/>
            <person name="Merchant M.E."/>
            <person name="Peterson D.G."/>
            <person name="Pollock D.D."/>
            <person name="Pourmand N."/>
            <person name="Raney B.J."/>
            <person name="Roessler K.A."/>
            <person name="Sanford J.R."/>
            <person name="Sawyer R.H."/>
            <person name="Schmidt C.J."/>
            <person name="Triplett E.W."/>
            <person name="Tuberville T.D."/>
            <person name="Venegas-Anaya M."/>
            <person name="Howard J.T."/>
            <person name="Jarvis E.D."/>
            <person name="Guillette L.J.Jr."/>
            <person name="Glenn T.C."/>
            <person name="Green R.E."/>
            <person name="Ray D.A."/>
        </authorList>
    </citation>
    <scope>NUCLEOTIDE SEQUENCE [LARGE SCALE GENOMIC DNA]</scope>
    <source>
        <strain evidence="1">KSC_2009_1</strain>
    </source>
</reference>
<evidence type="ECO:0000313" key="2">
    <source>
        <dbReference type="Proteomes" id="UP000050525"/>
    </source>
</evidence>
<dbReference type="Proteomes" id="UP000050525">
    <property type="component" value="Unassembled WGS sequence"/>
</dbReference>
<evidence type="ECO:0000313" key="1">
    <source>
        <dbReference type="EMBL" id="KYO31043.1"/>
    </source>
</evidence>
<sequence>MDSACCEWPTKIPPSCCNLAFEKRGSLGLEDLAYNHAIDFQMRNDRGNIFHSVPDDILLWTCMWIQPWTSVQFSPGLSAHA</sequence>
<comment type="caution">
    <text evidence="1">The sequence shown here is derived from an EMBL/GenBank/DDBJ whole genome shotgun (WGS) entry which is preliminary data.</text>
</comment>